<dbReference type="NCBIfam" id="NF005702">
    <property type="entry name" value="PRK07514.1"/>
    <property type="match status" value="1"/>
</dbReference>
<dbReference type="CDD" id="cd05941">
    <property type="entry name" value="MCS"/>
    <property type="match status" value="1"/>
</dbReference>
<dbReference type="Gene3D" id="3.40.50.12780">
    <property type="entry name" value="N-terminal domain of ligase-like"/>
    <property type="match status" value="1"/>
</dbReference>
<protein>
    <submittedName>
        <fullName evidence="4">Malonyl-CoA synthase</fullName>
    </submittedName>
</protein>
<comment type="caution">
    <text evidence="4">The sequence shown here is derived from an EMBL/GenBank/DDBJ whole genome shotgun (WGS) entry which is preliminary data.</text>
</comment>
<dbReference type="InterPro" id="IPR020845">
    <property type="entry name" value="AMP-binding_CS"/>
</dbReference>
<dbReference type="EMBL" id="JAQQLI010000040">
    <property type="protein sequence ID" value="MDC7788252.1"/>
    <property type="molecule type" value="Genomic_DNA"/>
</dbReference>
<sequence length="503" mass="54244">MSGSLFALLRSRIPSQGKALIETPSGERITYGDMLARTGRLANALVRLGVTPGDRVAVQVEKSPENLMLFLAVMRAGAVYLPLNTAYTTHEVEYFVSDAEPKLVVCDPGRRDGLAPIAELRGAALHTLDADGRGSLAELAAAAPEAFEDVGRAEDDLACILYTSGTTGRSKGAMLTHRNLGSNADTLVGYWRFSDADVLLHALPIYHTHGLFTAAMTVMLAGGSMLWLQKFDADQVIALLPRVTTLMGVPTHYVRLVQHPGLTREATAHMRLFTSGSAPLLAETHEQFRAKTGHAILERYGMTETGMNTSNPFDGERIAGTVGFPLPGITVRVANPGSGEVLPAGEVGVLEVKGPNVFAGYWRMPEKTKDEFRPDGFFITGDVGMIDARGYVHIVGRAKDLIISGGFNVYPKEVESEIDLLPGVVESAVIGCPHPDFGEGVTAVVVKEPGASLTERDVIAALEDRLAKFKLPKRVLFVDELPRNTMGKLQKNVLRDQNKALYG</sequence>
<dbReference type="InterPro" id="IPR025110">
    <property type="entry name" value="AMP-bd_C"/>
</dbReference>
<accession>A0ABT5JF49</accession>
<dbReference type="Gene3D" id="3.30.300.30">
    <property type="match status" value="1"/>
</dbReference>
<reference evidence="4" key="2">
    <citation type="submission" date="2023-02" db="EMBL/GenBank/DDBJ databases">
        <authorList>
            <person name="Rayyan A."/>
            <person name="Meyer T."/>
            <person name="Kyndt J.A."/>
        </authorList>
    </citation>
    <scope>NUCLEOTIDE SEQUENCE</scope>
    <source>
        <strain evidence="4">DSM 9987</strain>
    </source>
</reference>
<dbReference type="InterPro" id="IPR045851">
    <property type="entry name" value="AMP-bd_C_sf"/>
</dbReference>
<dbReference type="Proteomes" id="UP001165652">
    <property type="component" value="Unassembled WGS sequence"/>
</dbReference>
<feature type="domain" description="AMP-binding enzyme C-terminal" evidence="3">
    <location>
        <begin position="413"/>
        <end position="488"/>
    </location>
</feature>
<evidence type="ECO:0000259" key="2">
    <source>
        <dbReference type="Pfam" id="PF00501"/>
    </source>
</evidence>
<dbReference type="PANTHER" id="PTHR43201:SF8">
    <property type="entry name" value="ACYL-COA SYNTHETASE FAMILY MEMBER 3"/>
    <property type="match status" value="1"/>
</dbReference>
<organism evidence="4 5">
    <name type="scientific">Rhodoplanes tepidamans</name>
    <name type="common">Rhodoplanes cryptolactis</name>
    <dbReference type="NCBI Taxonomy" id="200616"/>
    <lineage>
        <taxon>Bacteria</taxon>
        <taxon>Pseudomonadati</taxon>
        <taxon>Pseudomonadota</taxon>
        <taxon>Alphaproteobacteria</taxon>
        <taxon>Hyphomicrobiales</taxon>
        <taxon>Nitrobacteraceae</taxon>
        <taxon>Rhodoplanes</taxon>
    </lineage>
</organism>
<dbReference type="PROSITE" id="PS00455">
    <property type="entry name" value="AMP_BINDING"/>
    <property type="match status" value="1"/>
</dbReference>
<keyword evidence="5" id="KW-1185">Reference proteome</keyword>
<dbReference type="RefSeq" id="WP_272779090.1">
    <property type="nucleotide sequence ID" value="NZ_JAQQLI010000040.1"/>
</dbReference>
<reference evidence="4" key="1">
    <citation type="journal article" date="2023" name="Microbiol Resour">
        <title>Genome Sequences of Rhodoplanes serenus and Two Thermotolerant Strains, Rhodoplanes tepidamans and 'Rhodoplanes cryptolactis,' Further Refine the Genus.</title>
        <authorList>
            <person name="Rayyan A.A."/>
            <person name="Kyndt J.A."/>
        </authorList>
    </citation>
    <scope>NUCLEOTIDE SEQUENCE</scope>
    <source>
        <strain evidence="4">DSM 9987</strain>
    </source>
</reference>
<evidence type="ECO:0000313" key="5">
    <source>
        <dbReference type="Proteomes" id="UP001165652"/>
    </source>
</evidence>
<gene>
    <name evidence="4" type="ORF">PQJ73_21395</name>
</gene>
<dbReference type="SUPFAM" id="SSF56801">
    <property type="entry name" value="Acetyl-CoA synthetase-like"/>
    <property type="match status" value="1"/>
</dbReference>
<dbReference type="InterPro" id="IPR042099">
    <property type="entry name" value="ANL_N_sf"/>
</dbReference>
<dbReference type="PANTHER" id="PTHR43201">
    <property type="entry name" value="ACYL-COA SYNTHETASE"/>
    <property type="match status" value="1"/>
</dbReference>
<proteinExistence type="inferred from homology"/>
<dbReference type="InterPro" id="IPR000873">
    <property type="entry name" value="AMP-dep_synth/lig_dom"/>
</dbReference>
<evidence type="ECO:0000313" key="4">
    <source>
        <dbReference type="EMBL" id="MDC7788252.1"/>
    </source>
</evidence>
<dbReference type="Pfam" id="PF00501">
    <property type="entry name" value="AMP-binding"/>
    <property type="match status" value="1"/>
</dbReference>
<dbReference type="Pfam" id="PF13193">
    <property type="entry name" value="AMP-binding_C"/>
    <property type="match status" value="1"/>
</dbReference>
<name>A0ABT5JF49_RHOTP</name>
<evidence type="ECO:0000259" key="3">
    <source>
        <dbReference type="Pfam" id="PF13193"/>
    </source>
</evidence>
<feature type="domain" description="AMP-dependent synthetase/ligase" evidence="2">
    <location>
        <begin position="19"/>
        <end position="362"/>
    </location>
</feature>
<evidence type="ECO:0000256" key="1">
    <source>
        <dbReference type="ARBA" id="ARBA00006432"/>
    </source>
</evidence>
<comment type="similarity">
    <text evidence="1">Belongs to the ATP-dependent AMP-binding enzyme family.</text>
</comment>